<evidence type="ECO:0000313" key="6">
    <source>
        <dbReference type="Proteomes" id="UP000254771"/>
    </source>
</evidence>
<feature type="chain" id="PRO_5016678541" evidence="4">
    <location>
        <begin position="24"/>
        <end position="239"/>
    </location>
</feature>
<dbReference type="PROSITE" id="PS50088">
    <property type="entry name" value="ANK_REPEAT"/>
    <property type="match status" value="2"/>
</dbReference>
<dbReference type="SUPFAM" id="SSF48403">
    <property type="entry name" value="Ankyrin repeat"/>
    <property type="match status" value="1"/>
</dbReference>
<keyword evidence="1" id="KW-0677">Repeat</keyword>
<gene>
    <name evidence="5" type="ORF">DIZ78_16160</name>
</gene>
<protein>
    <submittedName>
        <fullName evidence="5">Uncharacterized protein</fullName>
    </submittedName>
</protein>
<keyword evidence="4" id="KW-0732">Signal</keyword>
<keyword evidence="6" id="KW-1185">Reference proteome</keyword>
<dbReference type="SMART" id="SM00248">
    <property type="entry name" value="ANK"/>
    <property type="match status" value="2"/>
</dbReference>
<evidence type="ECO:0000256" key="1">
    <source>
        <dbReference type="ARBA" id="ARBA00022737"/>
    </source>
</evidence>
<dbReference type="InterPro" id="IPR036770">
    <property type="entry name" value="Ankyrin_rpt-contain_sf"/>
</dbReference>
<dbReference type="PANTHER" id="PTHR24171">
    <property type="entry name" value="ANKYRIN REPEAT DOMAIN-CONTAINING PROTEIN 39-RELATED"/>
    <property type="match status" value="1"/>
</dbReference>
<dbReference type="EMBL" id="QFXE01000021">
    <property type="protein sequence ID" value="RDH81972.1"/>
    <property type="molecule type" value="Genomic_DNA"/>
</dbReference>
<evidence type="ECO:0000313" key="5">
    <source>
        <dbReference type="EMBL" id="RDH81972.1"/>
    </source>
</evidence>
<dbReference type="Proteomes" id="UP000254771">
    <property type="component" value="Unassembled WGS sequence"/>
</dbReference>
<evidence type="ECO:0000256" key="3">
    <source>
        <dbReference type="PROSITE-ProRule" id="PRU00023"/>
    </source>
</evidence>
<dbReference type="AlphaFoldDB" id="A0A370DAP1"/>
<keyword evidence="2 3" id="KW-0040">ANK repeat</keyword>
<feature type="signal peptide" evidence="4">
    <location>
        <begin position="1"/>
        <end position="23"/>
    </location>
</feature>
<sequence length="239" mass="27039">MKYFFKTCTTIFIVLTMVGAVYANTDRLGSSDHPLISRMQGFWIASYKESEIDSHSFRDNAKNKINIEGHYYHIEYRLKKGAQAPGRLRILKHHENALKGTDAEILKRTKKDLYFKVAKEGQETWIQVHALERVYRLTIVEREQKEQKVEAKPEASPADNAINAADIHEAAKSGTLDVVKALIAKGEKVNAKDDRNLTPLYYAAHAGHKEICQFLIDQGADVNAAPEPFYTPIRGPQQA</sequence>
<dbReference type="Pfam" id="PF12796">
    <property type="entry name" value="Ank_2"/>
    <property type="match status" value="1"/>
</dbReference>
<accession>A0A370DAP1</accession>
<evidence type="ECO:0000256" key="2">
    <source>
        <dbReference type="ARBA" id="ARBA00023043"/>
    </source>
</evidence>
<organism evidence="5 6">
    <name type="scientific">endosymbiont of Escarpia spicata</name>
    <dbReference type="NCBI Taxonomy" id="2200908"/>
    <lineage>
        <taxon>Bacteria</taxon>
        <taxon>Pseudomonadati</taxon>
        <taxon>Pseudomonadota</taxon>
        <taxon>Gammaproteobacteria</taxon>
        <taxon>sulfur-oxidizing symbionts</taxon>
    </lineage>
</organism>
<dbReference type="Gene3D" id="1.25.40.20">
    <property type="entry name" value="Ankyrin repeat-containing domain"/>
    <property type="match status" value="1"/>
</dbReference>
<proteinExistence type="predicted"/>
<feature type="repeat" description="ANK" evidence="3">
    <location>
        <begin position="162"/>
        <end position="194"/>
    </location>
</feature>
<dbReference type="InterPro" id="IPR002110">
    <property type="entry name" value="Ankyrin_rpt"/>
</dbReference>
<dbReference type="PROSITE" id="PS50297">
    <property type="entry name" value="ANK_REP_REGION"/>
    <property type="match status" value="2"/>
</dbReference>
<feature type="repeat" description="ANK" evidence="3">
    <location>
        <begin position="195"/>
        <end position="227"/>
    </location>
</feature>
<comment type="caution">
    <text evidence="5">The sequence shown here is derived from an EMBL/GenBank/DDBJ whole genome shotgun (WGS) entry which is preliminary data.</text>
</comment>
<name>A0A370DAP1_9GAMM</name>
<reference evidence="5 6" key="1">
    <citation type="journal article" date="2018" name="ISME J.">
        <title>Endosymbiont genomes yield clues of tubeworm success.</title>
        <authorList>
            <person name="Li Y."/>
            <person name="Liles M.R."/>
            <person name="Halanych K.M."/>
        </authorList>
    </citation>
    <scope>NUCLEOTIDE SEQUENCE [LARGE SCALE GENOMIC DNA]</scope>
    <source>
        <strain evidence="5">A1462</strain>
    </source>
</reference>
<evidence type="ECO:0000256" key="4">
    <source>
        <dbReference type="SAM" id="SignalP"/>
    </source>
</evidence>